<dbReference type="InterPro" id="IPR013568">
    <property type="entry name" value="SEFIR_dom"/>
</dbReference>
<dbReference type="RefSeq" id="WP_004664606.1">
    <property type="nucleotide sequence ID" value="NZ_BMDV01000004.1"/>
</dbReference>
<name>A0ABP2TT41_9GAMM</name>
<reference evidence="4 5" key="2">
    <citation type="journal article" date="2016" name="Int. J. Syst. Evol. Microbiol.">
        <title>Taxonomy of haemolytic and/or proteolytic strains of the genus Acinetobacter with the proposal of Acinetobacter courvalinii sp. nov. (genomic species 14 sensu Bouvet &amp; Jeanjean), Acinetobacter dispersus sp. nov. (genomic species 17), Acinetobacter modestus sp. nov., Acinetobacter proteolyticus sp. nov. and Acinetobacter vivianii sp. nov.</title>
        <authorList>
            <person name="Nemec A."/>
            <person name="Radolfova-Krizova L."/>
            <person name="Maixnerova M."/>
            <person name="Vrestiakova E."/>
            <person name="Jezek P."/>
            <person name="Sedo O."/>
        </authorList>
    </citation>
    <scope>NUCLEOTIDE SEQUENCE [LARGE SCALE GENOMIC DNA]</scope>
    <source>
        <strain evidence="4 5">NIPH 236</strain>
    </source>
</reference>
<dbReference type="EMBL" id="APOJ01000032">
    <property type="protein sequence ID" value="ENU25500.1"/>
    <property type="molecule type" value="Genomic_DNA"/>
</dbReference>
<keyword evidence="5" id="KW-1185">Reference proteome</keyword>
<reference evidence="5" key="1">
    <citation type="submission" date="2013-02" db="EMBL/GenBank/DDBJ databases">
        <title>The Genome Sequence of Acinetobacter sp. NIPH 236.</title>
        <authorList>
            <consortium name="The Broad Institute Genome Sequencing Platform"/>
            <consortium name="The Broad Institute Genome Sequencing Center for Infectious Disease"/>
            <person name="Cerqueira G."/>
            <person name="Feldgarden M."/>
            <person name="Courvalin P."/>
            <person name="Perichon B."/>
            <person name="Grillot-Courvalin C."/>
            <person name="Clermont D."/>
            <person name="Rocha E."/>
            <person name="Yoon E.-J."/>
            <person name="Nemec A."/>
            <person name="Walker B."/>
            <person name="Young S.K."/>
            <person name="Zeng Q."/>
            <person name="Gargeya S."/>
            <person name="Fitzgerald M."/>
            <person name="Haas B."/>
            <person name="Abouelleil A."/>
            <person name="Alvarado L."/>
            <person name="Arachchi H.M."/>
            <person name="Berlin A.M."/>
            <person name="Chapman S.B."/>
            <person name="Dewar J."/>
            <person name="Goldberg J."/>
            <person name="Griggs A."/>
            <person name="Gujja S."/>
            <person name="Hansen M."/>
            <person name="Howarth C."/>
            <person name="Imamovic A."/>
            <person name="Larimer J."/>
            <person name="McCowan C."/>
            <person name="Murphy C."/>
            <person name="Neiman D."/>
            <person name="Pearson M."/>
            <person name="Priest M."/>
            <person name="Roberts A."/>
            <person name="Saif S."/>
            <person name="Shea T."/>
            <person name="Sisk P."/>
            <person name="Sykes S."/>
            <person name="Wortman J."/>
            <person name="Nusbaum C."/>
            <person name="Birren B."/>
        </authorList>
    </citation>
    <scope>NUCLEOTIDE SEQUENCE [LARGE SCALE GENOMIC DNA]</scope>
    <source>
        <strain evidence="5">NIPH 236</strain>
    </source>
</reference>
<feature type="domain" description="TIR" evidence="2">
    <location>
        <begin position="3"/>
        <end position="150"/>
    </location>
</feature>
<evidence type="ECO:0000259" key="3">
    <source>
        <dbReference type="PROSITE" id="PS51534"/>
    </source>
</evidence>
<dbReference type="SUPFAM" id="SSF52200">
    <property type="entry name" value="Toll/Interleukin receptor TIR domain"/>
    <property type="match status" value="1"/>
</dbReference>
<evidence type="ECO:0008006" key="6">
    <source>
        <dbReference type="Google" id="ProtNLM"/>
    </source>
</evidence>
<dbReference type="InterPro" id="IPR000157">
    <property type="entry name" value="TIR_dom"/>
</dbReference>
<dbReference type="GeneID" id="92836577"/>
<evidence type="ECO:0000256" key="1">
    <source>
        <dbReference type="SAM" id="MobiDB-lite"/>
    </source>
</evidence>
<feature type="compositionally biased region" description="Basic residues" evidence="1">
    <location>
        <begin position="387"/>
        <end position="401"/>
    </location>
</feature>
<evidence type="ECO:0000313" key="4">
    <source>
        <dbReference type="EMBL" id="ENU25500.1"/>
    </source>
</evidence>
<dbReference type="PROSITE" id="PS51534">
    <property type="entry name" value="SEFIR"/>
    <property type="match status" value="1"/>
</dbReference>
<proteinExistence type="predicted"/>
<accession>A0ABP2TT41</accession>
<protein>
    <recommendedName>
        <fullName evidence="6">TIR domain-containing protein</fullName>
    </recommendedName>
</protein>
<gene>
    <name evidence="4" type="ORF">F992_03237</name>
</gene>
<evidence type="ECO:0000313" key="5">
    <source>
        <dbReference type="Proteomes" id="UP000013190"/>
    </source>
</evidence>
<dbReference type="InterPro" id="IPR035897">
    <property type="entry name" value="Toll_tir_struct_dom_sf"/>
</dbReference>
<dbReference type="Gene3D" id="3.40.50.10140">
    <property type="entry name" value="Toll/interleukin-1 receptor homology (TIR) domain"/>
    <property type="match status" value="1"/>
</dbReference>
<organism evidence="4 5">
    <name type="scientific">Acinetobacter modestus</name>
    <dbReference type="NCBI Taxonomy" id="1776740"/>
    <lineage>
        <taxon>Bacteria</taxon>
        <taxon>Pseudomonadati</taxon>
        <taxon>Pseudomonadota</taxon>
        <taxon>Gammaproteobacteria</taxon>
        <taxon>Moraxellales</taxon>
        <taxon>Moraxellaceae</taxon>
        <taxon>Acinetobacter</taxon>
    </lineage>
</organism>
<dbReference type="PROSITE" id="PS50104">
    <property type="entry name" value="TIR"/>
    <property type="match status" value="1"/>
</dbReference>
<dbReference type="Pfam" id="PF08357">
    <property type="entry name" value="SEFIR"/>
    <property type="match status" value="1"/>
</dbReference>
<sequence>MSKIPKVFISYAHESEMLSDQVLNFSNELRSLGIDAEIDQYEEAPPQGWAKWMLQQIDESDFVLVVASPIYYARSKGSNSEPKGLGAKWETTQIIQNVYESVNNNTKYIPILFESDSEQYILDPLRPYTYYDLSNDKQKTKLINRLSGKTQNLRPELGKEPVAEFKLMPLEQKSRKTLFVSGLIDIELWNKAKWKGTAFAYNMLDENDIPILGFGFENPDSGKLIFDAISNRIGNNDIFEKIRISIITEVDKENAAHYKVMIGPNVSYLDELSEGTDLQNEEKLFMAVSRVNLMTPSSSINLDNFLERYKKVGKFYITNILEMPNGFGFNPNAIDNDNLILKSELIVKTLKDVLKEKNKSLEWAAIVPKKVKPSKDVFKAIQQKHEKEKRRKKAKIQKKKK</sequence>
<dbReference type="Proteomes" id="UP000013190">
    <property type="component" value="Unassembled WGS sequence"/>
</dbReference>
<feature type="region of interest" description="Disordered" evidence="1">
    <location>
        <begin position="382"/>
        <end position="401"/>
    </location>
</feature>
<feature type="domain" description="SEFIR" evidence="3">
    <location>
        <begin position="4"/>
        <end position="142"/>
    </location>
</feature>
<evidence type="ECO:0000259" key="2">
    <source>
        <dbReference type="PROSITE" id="PS50104"/>
    </source>
</evidence>
<comment type="caution">
    <text evidence="4">The sequence shown here is derived from an EMBL/GenBank/DDBJ whole genome shotgun (WGS) entry which is preliminary data.</text>
</comment>